<protein>
    <submittedName>
        <fullName evidence="3">Uncharacterized protein</fullName>
    </submittedName>
</protein>
<feature type="transmembrane region" description="Helical" evidence="1">
    <location>
        <begin position="211"/>
        <end position="232"/>
    </location>
</feature>
<name>A0A7S1LRM2_NEODS</name>
<dbReference type="AlphaFoldDB" id="A0A7S1LRM2"/>
<evidence type="ECO:0000256" key="2">
    <source>
        <dbReference type="SAM" id="SignalP"/>
    </source>
</evidence>
<accession>A0A7S1LRM2</accession>
<organism evidence="3">
    <name type="scientific">Neobodo designis</name>
    <name type="common">Flagellated protozoan</name>
    <name type="synonym">Bodo designis</name>
    <dbReference type="NCBI Taxonomy" id="312471"/>
    <lineage>
        <taxon>Eukaryota</taxon>
        <taxon>Discoba</taxon>
        <taxon>Euglenozoa</taxon>
        <taxon>Kinetoplastea</taxon>
        <taxon>Metakinetoplastina</taxon>
        <taxon>Neobodonida</taxon>
        <taxon>Neobodo</taxon>
    </lineage>
</organism>
<proteinExistence type="predicted"/>
<evidence type="ECO:0000256" key="1">
    <source>
        <dbReference type="SAM" id="Phobius"/>
    </source>
</evidence>
<reference evidence="3" key="1">
    <citation type="submission" date="2021-01" db="EMBL/GenBank/DDBJ databases">
        <authorList>
            <person name="Corre E."/>
            <person name="Pelletier E."/>
            <person name="Niang G."/>
            <person name="Scheremetjew M."/>
            <person name="Finn R."/>
            <person name="Kale V."/>
            <person name="Holt S."/>
            <person name="Cochrane G."/>
            <person name="Meng A."/>
            <person name="Brown T."/>
            <person name="Cohen L."/>
        </authorList>
    </citation>
    <scope>NUCLEOTIDE SEQUENCE</scope>
    <source>
        <strain evidence="3">CCAP 1951/1</strain>
    </source>
</reference>
<evidence type="ECO:0000313" key="3">
    <source>
        <dbReference type="EMBL" id="CAD9111263.1"/>
    </source>
</evidence>
<keyword evidence="1" id="KW-1133">Transmembrane helix</keyword>
<keyword evidence="2" id="KW-0732">Signal</keyword>
<keyword evidence="1" id="KW-0472">Membrane</keyword>
<feature type="signal peptide" evidence="2">
    <location>
        <begin position="1"/>
        <end position="19"/>
    </location>
</feature>
<keyword evidence="1" id="KW-0812">Transmembrane</keyword>
<dbReference type="EMBL" id="HBGF01018671">
    <property type="protein sequence ID" value="CAD9111263.1"/>
    <property type="molecule type" value="Transcribed_RNA"/>
</dbReference>
<sequence>MRCLVVAALVAVLAVCARADEQSKAKTLEDRWPQCSQVVKGRLGAFHPFNTNAGADWTPKCANAVSFEGYTDVNVAYSPCNKEGSSYLTITGNTWTTIDRQTAATFNLAEPVDGRFVSFHMPVQKGDKPNFQGNYMQGTYTPAGVAPTGPATAFVQTVCDSSLAEGLVMINRINVTETSGTKPTYHFDVQLASYHACPLFPYTGKSVPPGGVAALVIVILCFVFEFGVCAWYHKTQVVDENPFTTADADYTNVE</sequence>
<gene>
    <name evidence="3" type="ORF">NDES1114_LOCUS12321</name>
</gene>
<feature type="chain" id="PRO_5030622268" evidence="2">
    <location>
        <begin position="20"/>
        <end position="254"/>
    </location>
</feature>